<organism evidence="1 2">
    <name type="scientific">Ancylostoma duodenale</name>
    <dbReference type="NCBI Taxonomy" id="51022"/>
    <lineage>
        <taxon>Eukaryota</taxon>
        <taxon>Metazoa</taxon>
        <taxon>Ecdysozoa</taxon>
        <taxon>Nematoda</taxon>
        <taxon>Chromadorea</taxon>
        <taxon>Rhabditida</taxon>
        <taxon>Rhabditina</taxon>
        <taxon>Rhabditomorpha</taxon>
        <taxon>Strongyloidea</taxon>
        <taxon>Ancylostomatidae</taxon>
        <taxon>Ancylostomatinae</taxon>
        <taxon>Ancylostoma</taxon>
    </lineage>
</organism>
<proteinExistence type="predicted"/>
<evidence type="ECO:0000313" key="2">
    <source>
        <dbReference type="Proteomes" id="UP000054047"/>
    </source>
</evidence>
<dbReference type="EMBL" id="KN767892">
    <property type="protein sequence ID" value="KIH47312.1"/>
    <property type="molecule type" value="Genomic_DNA"/>
</dbReference>
<dbReference type="Proteomes" id="UP000054047">
    <property type="component" value="Unassembled WGS sequence"/>
</dbReference>
<reference evidence="1 2" key="1">
    <citation type="submission" date="2013-12" db="EMBL/GenBank/DDBJ databases">
        <title>Draft genome of the parsitic nematode Ancylostoma duodenale.</title>
        <authorList>
            <person name="Mitreva M."/>
        </authorList>
    </citation>
    <scope>NUCLEOTIDE SEQUENCE [LARGE SCALE GENOMIC DNA]</scope>
    <source>
        <strain evidence="1 2">Zhejiang</strain>
    </source>
</reference>
<dbReference type="PANTHER" id="PTHR31751">
    <property type="entry name" value="SI:CH211-108C17.2-RELATED-RELATED"/>
    <property type="match status" value="1"/>
</dbReference>
<dbReference type="PANTHER" id="PTHR31751:SF42">
    <property type="entry name" value="PROTEIN CBG10204"/>
    <property type="match status" value="1"/>
</dbReference>
<keyword evidence="2" id="KW-1185">Reference proteome</keyword>
<name>A0A0C2CBU2_9BILA</name>
<dbReference type="OrthoDB" id="10502472at2759"/>
<sequence length="502" mass="57055">MSTTRHQRAALFAALLGSYNVDAELLKGLYSLSASKRLRVCHNHFIEAAQFMGAQMMLAGYNFHHFEGVAFGKAVKVVAPGDIPASLLDQLNRFVGDFDGELRLTAEQKDAITKYYTASRWELTTRKEDRRRSDGLKQEVDREMVQMDCEEHSITSKENERGPTAPAFDVEMEVFSNFSPRDTAGSVDDVLDDGVDLREKEPSPLNSFFGLVQGIMLMQLFILCQHCGAKLSPQRVQLAAMGKAPIVRYDCTHCSIGKSGVRKWEGQQRAVQHTHDRSFLGNVIAATSAVTTGTRFIIRFNLELNEIILERKHQELERWAKQLHLAFVSDSFSWKWFLWCKPAIEKVYQQHQQKVLDVVRRKYGGTEGLHIAADGAFDSRGYSGLIERSTRVETLVAMAVKGWVEYFLHNNQSEQEAKNKGCIPLSVWYQKLKTHMWTVIEVGEGERIRQIFNTCLKHVQDVHAWPKVIIAYKNCTGYFTASSPGPNNREVHQMRPPSPRRS</sequence>
<protein>
    <submittedName>
        <fullName evidence="1">Uncharacterized protein</fullName>
    </submittedName>
</protein>
<evidence type="ECO:0000313" key="1">
    <source>
        <dbReference type="EMBL" id="KIH47312.1"/>
    </source>
</evidence>
<gene>
    <name evidence="1" type="ORF">ANCDUO_22629</name>
</gene>
<accession>A0A0C2CBU2</accession>
<dbReference type="AlphaFoldDB" id="A0A0C2CBU2"/>